<evidence type="ECO:0000256" key="1">
    <source>
        <dbReference type="ARBA" id="ARBA00022723"/>
    </source>
</evidence>
<feature type="domain" description="C3H1-type" evidence="6">
    <location>
        <begin position="79"/>
        <end position="106"/>
    </location>
</feature>
<dbReference type="PANTHER" id="PTHR11224">
    <property type="entry name" value="MAKORIN-RELATED"/>
    <property type="match status" value="1"/>
</dbReference>
<feature type="region of interest" description="Disordered" evidence="5">
    <location>
        <begin position="647"/>
        <end position="671"/>
    </location>
</feature>
<keyword evidence="2 4" id="KW-0863">Zinc-finger</keyword>
<dbReference type="Pfam" id="PF14608">
    <property type="entry name" value="zf-CCCH_2"/>
    <property type="match status" value="2"/>
</dbReference>
<dbReference type="InterPro" id="IPR000571">
    <property type="entry name" value="Znf_CCCH"/>
</dbReference>
<dbReference type="Gene3D" id="4.10.1000.10">
    <property type="entry name" value="Zinc finger, CCCH-type"/>
    <property type="match status" value="1"/>
</dbReference>
<dbReference type="GO" id="GO:0000209">
    <property type="term" value="P:protein polyubiquitination"/>
    <property type="evidence" value="ECO:0007669"/>
    <property type="project" value="InterPro"/>
</dbReference>
<feature type="zinc finger region" description="C3H1-type" evidence="4">
    <location>
        <begin position="79"/>
        <end position="106"/>
    </location>
</feature>
<sequence length="692" mass="73087">MPSEKLDLSDTSSGPEHYNEYEGEREKDREKNGSKSKNHATQGQTKSKDVSHVPCKFFRLNQCTAGSSCPFSHQQAEPGQQKETCQWFLKGNCKFGHKCALAHILPGQPMSMDRKNKKAAQQAAAAGGTANTNTVGTSTSRGEKRKTGSAKEESLRIGIARGLGRGSAPISISRATLSPSAPAPPLRDTDFPLGLPEEFIQSVSVTAKQVDSQGNSDSDSVPTNVPVLAEVVITSPRGETTQQASTPPQQDTLTDDNNILPVSKPSAPRGFTRQNGVGDFGFGPIGSPPRSSPAHTPTSQPIPQSIHQVNGFSPSVSPNATGLLGNAMPASSPFSKNAFMSYSLDLDASASTQVRVTGTRPPISGAMSLSGISRWEVPASAVSGAVEEDDFEEFLPLSLNELLTDEEKKRRLSRTGGQRPVLETHHRYSRSVPAVNLMDGVKSLWNDSNSGDLQSSAGLSPSFLGTSNVSTGFLPRRTPVNSRAFVDAPPTLTASNTHLNFSSSGSSLTTGFISPPLPNLFSSNRATTTATQSHSITGSSQPFDLLQQPRPIPVTGQELFNGNPLSPTARALQEHAPGQSLPQGLAAGLSRLHIRPPASIGTNTNQHLSGLSVSPGARLMGGSSFTGNNNEYTGLIGLSQVTSTNSQSLASLDSRSGGLPSRGRWPSLSMKSPLTSAVITNDDGLFEMDEDK</sequence>
<name>A0AAV5ASJ1_9AGAM</name>
<dbReference type="Proteomes" id="UP001050691">
    <property type="component" value="Unassembled WGS sequence"/>
</dbReference>
<feature type="region of interest" description="Disordered" evidence="5">
    <location>
        <begin position="1"/>
        <end position="50"/>
    </location>
</feature>
<feature type="zinc finger region" description="C3H1-type" evidence="4">
    <location>
        <begin position="49"/>
        <end position="76"/>
    </location>
</feature>
<feature type="domain" description="C3H1-type" evidence="6">
    <location>
        <begin position="49"/>
        <end position="76"/>
    </location>
</feature>
<feature type="region of interest" description="Disordered" evidence="5">
    <location>
        <begin position="235"/>
        <end position="314"/>
    </location>
</feature>
<dbReference type="GO" id="GO:0008270">
    <property type="term" value="F:zinc ion binding"/>
    <property type="evidence" value="ECO:0007669"/>
    <property type="project" value="UniProtKB-KW"/>
</dbReference>
<evidence type="ECO:0000313" key="8">
    <source>
        <dbReference type="Proteomes" id="UP001050691"/>
    </source>
</evidence>
<keyword evidence="8" id="KW-1185">Reference proteome</keyword>
<dbReference type="GO" id="GO:0061630">
    <property type="term" value="F:ubiquitin protein ligase activity"/>
    <property type="evidence" value="ECO:0007669"/>
    <property type="project" value="InterPro"/>
</dbReference>
<evidence type="ECO:0000256" key="3">
    <source>
        <dbReference type="ARBA" id="ARBA00022833"/>
    </source>
</evidence>
<dbReference type="SMART" id="SM00356">
    <property type="entry name" value="ZnF_C3H1"/>
    <property type="match status" value="2"/>
</dbReference>
<evidence type="ECO:0000313" key="7">
    <source>
        <dbReference type="EMBL" id="GJJ14860.1"/>
    </source>
</evidence>
<dbReference type="PANTHER" id="PTHR11224:SF10">
    <property type="entry name" value="IP09428P-RELATED"/>
    <property type="match status" value="1"/>
</dbReference>
<evidence type="ECO:0000256" key="4">
    <source>
        <dbReference type="PROSITE-ProRule" id="PRU00723"/>
    </source>
</evidence>
<organism evidence="7 8">
    <name type="scientific">Clathrus columnatus</name>
    <dbReference type="NCBI Taxonomy" id="1419009"/>
    <lineage>
        <taxon>Eukaryota</taxon>
        <taxon>Fungi</taxon>
        <taxon>Dikarya</taxon>
        <taxon>Basidiomycota</taxon>
        <taxon>Agaricomycotina</taxon>
        <taxon>Agaricomycetes</taxon>
        <taxon>Phallomycetidae</taxon>
        <taxon>Phallales</taxon>
        <taxon>Clathraceae</taxon>
        <taxon>Clathrus</taxon>
    </lineage>
</organism>
<feature type="region of interest" description="Disordered" evidence="5">
    <location>
        <begin position="120"/>
        <end position="160"/>
    </location>
</feature>
<feature type="compositionally biased region" description="Basic and acidic residues" evidence="5">
    <location>
        <begin position="141"/>
        <end position="155"/>
    </location>
</feature>
<feature type="compositionally biased region" description="Low complexity" evidence="5">
    <location>
        <begin position="120"/>
        <end position="134"/>
    </location>
</feature>
<keyword evidence="3 4" id="KW-0862">Zinc</keyword>
<comment type="caution">
    <text evidence="7">The sequence shown here is derived from an EMBL/GenBank/DDBJ whole genome shotgun (WGS) entry which is preliminary data.</text>
</comment>
<gene>
    <name evidence="7" type="ORF">Clacol_009128</name>
</gene>
<feature type="region of interest" description="Disordered" evidence="5">
    <location>
        <begin position="174"/>
        <end position="193"/>
    </location>
</feature>
<dbReference type="InterPro" id="IPR045072">
    <property type="entry name" value="MKRN-like"/>
</dbReference>
<evidence type="ECO:0000256" key="5">
    <source>
        <dbReference type="SAM" id="MobiDB-lite"/>
    </source>
</evidence>
<dbReference type="EMBL" id="BPWL01000010">
    <property type="protein sequence ID" value="GJJ14860.1"/>
    <property type="molecule type" value="Genomic_DNA"/>
</dbReference>
<proteinExistence type="predicted"/>
<feature type="compositionally biased region" description="Polar residues" evidence="5">
    <location>
        <begin position="237"/>
        <end position="257"/>
    </location>
</feature>
<protein>
    <recommendedName>
        <fullName evidence="6">C3H1-type domain-containing protein</fullName>
    </recommendedName>
</protein>
<keyword evidence="1 4" id="KW-0479">Metal-binding</keyword>
<reference evidence="7" key="1">
    <citation type="submission" date="2021-10" db="EMBL/GenBank/DDBJ databases">
        <title>De novo Genome Assembly of Clathrus columnatus (Basidiomycota, Fungi) Using Illumina and Nanopore Sequence Data.</title>
        <authorList>
            <person name="Ogiso-Tanaka E."/>
            <person name="Itagaki H."/>
            <person name="Hosoya T."/>
            <person name="Hosaka K."/>
        </authorList>
    </citation>
    <scope>NUCLEOTIDE SEQUENCE</scope>
    <source>
        <strain evidence="7">MO-923</strain>
    </source>
</reference>
<feature type="compositionally biased region" description="Basic and acidic residues" evidence="5">
    <location>
        <begin position="17"/>
        <end position="33"/>
    </location>
</feature>
<evidence type="ECO:0000256" key="2">
    <source>
        <dbReference type="ARBA" id="ARBA00022771"/>
    </source>
</evidence>
<dbReference type="AlphaFoldDB" id="A0AAV5ASJ1"/>
<feature type="compositionally biased region" description="Polar residues" evidence="5">
    <location>
        <begin position="293"/>
        <end position="314"/>
    </location>
</feature>
<accession>A0AAV5ASJ1</accession>
<dbReference type="PROSITE" id="PS50103">
    <property type="entry name" value="ZF_C3H1"/>
    <property type="match status" value="2"/>
</dbReference>
<evidence type="ECO:0000259" key="6">
    <source>
        <dbReference type="PROSITE" id="PS50103"/>
    </source>
</evidence>